<dbReference type="AlphaFoldDB" id="A0A839ERQ5"/>
<keyword evidence="2" id="KW-1185">Reference proteome</keyword>
<name>A0A839ERQ5_9HYPH</name>
<comment type="caution">
    <text evidence="1">The sequence shown here is derived from an EMBL/GenBank/DDBJ whole genome shotgun (WGS) entry which is preliminary data.</text>
</comment>
<proteinExistence type="predicted"/>
<protein>
    <submittedName>
        <fullName evidence="1">Uncharacterized protein</fullName>
    </submittedName>
</protein>
<evidence type="ECO:0000313" key="2">
    <source>
        <dbReference type="Proteomes" id="UP000549052"/>
    </source>
</evidence>
<dbReference type="Proteomes" id="UP000549052">
    <property type="component" value="Unassembled WGS sequence"/>
</dbReference>
<accession>A0A839ERQ5</accession>
<evidence type="ECO:0000313" key="1">
    <source>
        <dbReference type="EMBL" id="MBA8879280.1"/>
    </source>
</evidence>
<sequence length="104" mass="11858">MLLTRCNHMAPSVLRMDAFLIPHRQIQALLVFAVPALRGILGWVTQLMNGGIDTFAELDKELNRSNPALPVQPTVSHRQTQSSERQDCFIDELNYSVRNKYHLV</sequence>
<dbReference type="EMBL" id="JACGXN010000003">
    <property type="protein sequence ID" value="MBA8879280.1"/>
    <property type="molecule type" value="Genomic_DNA"/>
</dbReference>
<organism evidence="1 2">
    <name type="scientific">Phyllobacterium myrsinacearum</name>
    <dbReference type="NCBI Taxonomy" id="28101"/>
    <lineage>
        <taxon>Bacteria</taxon>
        <taxon>Pseudomonadati</taxon>
        <taxon>Pseudomonadota</taxon>
        <taxon>Alphaproteobacteria</taxon>
        <taxon>Hyphomicrobiales</taxon>
        <taxon>Phyllobacteriaceae</taxon>
        <taxon>Phyllobacterium</taxon>
    </lineage>
</organism>
<reference evidence="1 2" key="1">
    <citation type="submission" date="2020-07" db="EMBL/GenBank/DDBJ databases">
        <title>Genomic Encyclopedia of Type Strains, Phase IV (KMG-V): Genome sequencing to study the core and pangenomes of soil and plant-associated prokaryotes.</title>
        <authorList>
            <person name="Whitman W."/>
        </authorList>
    </citation>
    <scope>NUCLEOTIDE SEQUENCE [LARGE SCALE GENOMIC DNA]</scope>
    <source>
        <strain evidence="1 2">AN3</strain>
    </source>
</reference>
<gene>
    <name evidence="1" type="ORF">FHW16_002998</name>
</gene>